<protein>
    <submittedName>
        <fullName evidence="1">Uncharacterized protein</fullName>
    </submittedName>
</protein>
<evidence type="ECO:0000313" key="2">
    <source>
        <dbReference type="Proteomes" id="UP000297777"/>
    </source>
</evidence>
<sequence length="84" mass="9085">MAAVKVAIKVIKTLLRSRPGDTVEAQISNSIASVSGLDTRASVKSIAKFLFTHSALPLSSAHCRDHANFALENITYTGERHQHV</sequence>
<evidence type="ECO:0000313" key="1">
    <source>
        <dbReference type="EMBL" id="TGO07603.1"/>
    </source>
</evidence>
<accession>A0A4Z1EAH2</accession>
<dbReference type="Proteomes" id="UP000297777">
    <property type="component" value="Unassembled WGS sequence"/>
</dbReference>
<proteinExistence type="predicted"/>
<reference evidence="1 2" key="1">
    <citation type="submission" date="2017-12" db="EMBL/GenBank/DDBJ databases">
        <title>Comparative genomics of Botrytis spp.</title>
        <authorList>
            <person name="Valero-Jimenez C.A."/>
            <person name="Tapia P."/>
            <person name="Veloso J."/>
            <person name="Silva-Moreno E."/>
            <person name="Staats M."/>
            <person name="Valdes J.H."/>
            <person name="Van Kan J.A.L."/>
        </authorList>
    </citation>
    <scope>NUCLEOTIDE SEQUENCE [LARGE SCALE GENOMIC DNA]</scope>
    <source>
        <strain evidence="1 2">Bt9001</strain>
    </source>
</reference>
<dbReference type="AlphaFoldDB" id="A0A4Z1EAH2"/>
<comment type="caution">
    <text evidence="1">The sequence shown here is derived from an EMBL/GenBank/DDBJ whole genome shotgun (WGS) entry which is preliminary data.</text>
</comment>
<organism evidence="1 2">
    <name type="scientific">Botrytis tulipae</name>
    <dbReference type="NCBI Taxonomy" id="87230"/>
    <lineage>
        <taxon>Eukaryota</taxon>
        <taxon>Fungi</taxon>
        <taxon>Dikarya</taxon>
        <taxon>Ascomycota</taxon>
        <taxon>Pezizomycotina</taxon>
        <taxon>Leotiomycetes</taxon>
        <taxon>Helotiales</taxon>
        <taxon>Sclerotiniaceae</taxon>
        <taxon>Botrytis</taxon>
    </lineage>
</organism>
<name>A0A4Z1EAH2_9HELO</name>
<gene>
    <name evidence="1" type="ORF">BTUL_0260g00040</name>
</gene>
<dbReference type="EMBL" id="PQXH01000260">
    <property type="protein sequence ID" value="TGO07603.1"/>
    <property type="molecule type" value="Genomic_DNA"/>
</dbReference>
<keyword evidence="2" id="KW-1185">Reference proteome</keyword>